<dbReference type="InterPro" id="IPR016197">
    <property type="entry name" value="Chromo-like_dom_sf"/>
</dbReference>
<dbReference type="Pfam" id="PF00385">
    <property type="entry name" value="Chromo"/>
    <property type="match status" value="1"/>
</dbReference>
<dbReference type="PROSITE" id="PS50994">
    <property type="entry name" value="INTEGRASE"/>
    <property type="match status" value="1"/>
</dbReference>
<dbReference type="EMBL" id="FQNC01000044">
    <property type="protein sequence ID" value="SGY56844.1"/>
    <property type="molecule type" value="Genomic_DNA"/>
</dbReference>
<name>A0A2X0N0F9_9BASI</name>
<sequence length="2034" mass="230124">MALRPLPEDQLHPMDPPPMNAAISRRSQGQQRRRQRESLQRERSVPVPHSVPPDPVFAKSTNQSTSRRTEQNNCIEQSPPPEPTPDVHSVPQRQPHSPEPPGARSVRARLHPPATQSPMALRPLPEGPYPRHDLGPMDLLCPKCSAFHWDFERLGGRQNSEFRSCCDDGKVELPKIRKPPNTLLELLTGDGQGMLDIMPLFFGAVHLTKTPCTVCTVEKLFRERILAFNENLAMASFGTSQDYGIIGAGGPPSFYLSGNVYHRMGTLAPARSSNPVFAQILFVAPSERIDARIRFNGPSSDDEQQLVIAYRQILPRLDEMMLQENRRAQQFLMAREFINREDAHAYQLRLLAPRNRDPRRYNLPTQDEVAVILPGDETEHRSSSWEIVVRLRSPPYGDTTSGLQILPDKHPAVMSLTYRLLLPFGEDWYQDNIPFSQNASTSLADRRTRDADGVLQRTHGSGSTTADNPQTGRGGSKHVTPLQFNAYYFHIWPETVSFPTLFLGGQLFQKFVADAGALTEQDRLQWITTNQKTLRAEEYSSLQASLAEGIDPSEIGKRVILPSSYPSSPRNMVQLYKDAMAIVRAFGAPDLFITMTCNPAWPEIINALLPGQTASNRPDIVARVFQGKLTACLHDIYGDHGRPGVFGRVVAHVHVIEFQKRGLPHAHILLILHPDEKPKTNEDFDRIVTAEIPDQEKFPTLFETITNSMLHRRCDLPGQHTCHDKYGKCSKGFPKQFQDRTTSEDGGYPHYRRRNLHQFINYLYDLAPQSLPLASTCFHEFLSLSLGFPSTINRASYSYKNNYINPTSRPVILAIACCLRLSNLNPDSRSRFPIDLVDLTQASLDSLIDQLRTLQARNQALEAECRSHLSDKENYQITVTALANQQQTLSDFAKAVVDQQKESIDVIKSGLANLNVTAPANTTITPVKSQLAKPDKYDGKEKVKFKTFITQIKFCIFGNPSSFPTDESKIAFIISHLTGDAFQHFEHAINAKDDSKPEWLTNYQKFLDQAELVLGDPDYRNNLTRQLMSLVQSGPASVYASKFTQISSQLDWNQAALIAHFHKGLKLGLQAQLALHDDPQDLQSLIELAIKVDNKLHLARHRTNASTQFRQTNWQYSHSVNSPLRTSPVSQLQANPSTANTSKPWSSLSMDHIVDLPPSSGFDCVLVVVDRLTKEAHFIPTHKTDSSRDLARTFLTHVFKLHGLPTDIVSDRGATFTSNWWSEFLAMLKIKPNLSTAFHPESDGQTERTNQTLEHYHRHFCDYLQTNWSELLPLAEFAYNNSFHLSIGASPFYVTRGYHPRLEVSLRDSFVTDVPKYLQHLRSVQETARKQILQAQETQARFANLKRKPSPPFKIGDQVLLNRKNIQTSRPSSKLDSHKLGPFRIQRIISPAAFKLELPASMKIHPVFHVSLLEPYQANSLASRCSNPPPPPEIINGEEEYQVEQILDSRNNRRSRRLEYFVDWTGYGPQDRQWVSAADFDDDDSLVIEFHTRHPHKPGFERIQGLNGARASSYLYDLAPRSLPLASTCFHEFLSLSLGFPSTINRASYSYKNNYINPACRPFPGTEWEEIYTDVNVVPTNPWLASKYDCHINVEIANGVAAVKYHYKYVYKGHDRTLFTVEAGAPRNEVKDFLDARYVCAPEAMHRLFQYQMHGHKPAVTRLALHLPNEQQVRFDPEDGPLTTAAPPETTLTAFVKLCATVPPVPKAQNVLYLDVPRSFRWDLNKRAWQERKKNTPAIGRMYFCGPEAGERYYLRLLLLNVPSPTSFAQLRTFNGTEFKTFREACIERGLLQDNTEANRCLTEAAVFHSGHQLRHLFAMLLTADGGVSNAAELWETHHNSLSDDAEYHLLMRRGQSFITPEHISSWALLQLEQILQRLGTSLCDHGLPLPTATFKNELELSRLMMEERSTPEEIERMNREWMKNLEAFTVEQRHAFDTICDSVFNAQGKTFFINAPGGTGKTFLETTILSRIRSENKYALAVASSGIAALLLPKGRTAHSRFKIPIDIFDDSTCNVHKQGQLAELFRACELIV</sequence>
<evidence type="ECO:0000313" key="8">
    <source>
        <dbReference type="Proteomes" id="UP000249464"/>
    </source>
</evidence>
<dbReference type="GO" id="GO:0003723">
    <property type="term" value="F:RNA binding"/>
    <property type="evidence" value="ECO:0007669"/>
    <property type="project" value="UniProtKB-KW"/>
</dbReference>
<evidence type="ECO:0000259" key="6">
    <source>
        <dbReference type="PROSITE" id="PS50994"/>
    </source>
</evidence>
<feature type="compositionally biased region" description="Polar residues" evidence="4">
    <location>
        <begin position="59"/>
        <end position="76"/>
    </location>
</feature>
<evidence type="ECO:0000256" key="4">
    <source>
        <dbReference type="SAM" id="MobiDB-lite"/>
    </source>
</evidence>
<keyword evidence="2" id="KW-0227">DNA damage</keyword>
<dbReference type="InterPro" id="IPR012337">
    <property type="entry name" value="RNaseH-like_sf"/>
</dbReference>
<dbReference type="GO" id="GO:0005524">
    <property type="term" value="F:ATP binding"/>
    <property type="evidence" value="ECO:0007669"/>
    <property type="project" value="UniProtKB-KW"/>
</dbReference>
<keyword evidence="1" id="KW-0694">RNA-binding</keyword>
<dbReference type="Pfam" id="PF05970">
    <property type="entry name" value="PIF1"/>
    <property type="match status" value="1"/>
</dbReference>
<feature type="region of interest" description="Disordered" evidence="4">
    <location>
        <begin position="440"/>
        <end position="476"/>
    </location>
</feature>
<dbReference type="InterPro" id="IPR023780">
    <property type="entry name" value="Chromo_domain"/>
</dbReference>
<dbReference type="Pfam" id="PF14214">
    <property type="entry name" value="Helitron_like_N"/>
    <property type="match status" value="1"/>
</dbReference>
<dbReference type="SUPFAM" id="SSF52540">
    <property type="entry name" value="P-loop containing nucleoside triphosphate hydrolases"/>
    <property type="match status" value="1"/>
</dbReference>
<dbReference type="GO" id="GO:0006310">
    <property type="term" value="P:DNA recombination"/>
    <property type="evidence" value="ECO:0007669"/>
    <property type="project" value="UniProtKB-KW"/>
</dbReference>
<organism evidence="7 8">
    <name type="scientific">Microbotryum silenes-dioicae</name>
    <dbReference type="NCBI Taxonomy" id="796604"/>
    <lineage>
        <taxon>Eukaryota</taxon>
        <taxon>Fungi</taxon>
        <taxon>Dikarya</taxon>
        <taxon>Basidiomycota</taxon>
        <taxon>Pucciniomycotina</taxon>
        <taxon>Microbotryomycetes</taxon>
        <taxon>Microbotryales</taxon>
        <taxon>Microbotryaceae</taxon>
        <taxon>Microbotryum</taxon>
    </lineage>
</organism>
<dbReference type="Pfam" id="PF00665">
    <property type="entry name" value="rve"/>
    <property type="match status" value="1"/>
</dbReference>
<keyword evidence="8" id="KW-1185">Reference proteome</keyword>
<dbReference type="GO" id="GO:0000723">
    <property type="term" value="P:telomere maintenance"/>
    <property type="evidence" value="ECO:0007669"/>
    <property type="project" value="InterPro"/>
</dbReference>
<dbReference type="SUPFAM" id="SSF53098">
    <property type="entry name" value="Ribonuclease H-like"/>
    <property type="match status" value="1"/>
</dbReference>
<gene>
    <name evidence="7" type="primary">BQ5605_C006g04180</name>
    <name evidence="7" type="ORF">BQ5605_C006G04180</name>
</gene>
<dbReference type="Gene3D" id="3.30.420.10">
    <property type="entry name" value="Ribonuclease H-like superfamily/Ribonuclease H"/>
    <property type="match status" value="1"/>
</dbReference>
<dbReference type="PANTHER" id="PTHR10492:SF57">
    <property type="entry name" value="ATP-DEPENDENT DNA HELICASE"/>
    <property type="match status" value="1"/>
</dbReference>
<dbReference type="SUPFAM" id="SSF54160">
    <property type="entry name" value="Chromo domain-like"/>
    <property type="match status" value="1"/>
</dbReference>
<dbReference type="GO" id="GO:0006338">
    <property type="term" value="P:chromatin remodeling"/>
    <property type="evidence" value="ECO:0007669"/>
    <property type="project" value="UniProtKB-ARBA"/>
</dbReference>
<keyword evidence="2" id="KW-0378">Hydrolase</keyword>
<dbReference type="GO" id="GO:0006281">
    <property type="term" value="P:DNA repair"/>
    <property type="evidence" value="ECO:0007669"/>
    <property type="project" value="UniProtKB-KW"/>
</dbReference>
<keyword evidence="2" id="KW-0233">DNA recombination</keyword>
<dbReference type="Pfam" id="PF24626">
    <property type="entry name" value="SH3_Tf2-1"/>
    <property type="match status" value="1"/>
</dbReference>
<protein>
    <recommendedName>
        <fullName evidence="2">ATP-dependent DNA helicase</fullName>
        <ecNumber evidence="2">5.6.2.3</ecNumber>
    </recommendedName>
</protein>
<feature type="coiled-coil region" evidence="3">
    <location>
        <begin position="837"/>
        <end position="871"/>
    </location>
</feature>
<feature type="domain" description="Chromo" evidence="5">
    <location>
        <begin position="1441"/>
        <end position="1502"/>
    </location>
</feature>
<reference evidence="7 8" key="1">
    <citation type="submission" date="2016-11" db="EMBL/GenBank/DDBJ databases">
        <authorList>
            <person name="Jaros S."/>
            <person name="Januszkiewicz K."/>
            <person name="Wedrychowicz H."/>
        </authorList>
    </citation>
    <scope>NUCLEOTIDE SEQUENCE [LARGE SCALE GENOMIC DNA]</scope>
</reference>
<comment type="cofactor">
    <cofactor evidence="2">
        <name>Mg(2+)</name>
        <dbReference type="ChEBI" id="CHEBI:18420"/>
    </cofactor>
</comment>
<keyword evidence="2" id="KW-0347">Helicase</keyword>
<keyword evidence="3" id="KW-0175">Coiled coil</keyword>
<dbReference type="Gene3D" id="3.40.50.300">
    <property type="entry name" value="P-loop containing nucleotide triphosphate hydrolases"/>
    <property type="match status" value="1"/>
</dbReference>
<comment type="similarity">
    <text evidence="2">Belongs to the helicase family.</text>
</comment>
<dbReference type="Proteomes" id="UP000249464">
    <property type="component" value="Unassembled WGS sequence"/>
</dbReference>
<dbReference type="GO" id="GO:0016887">
    <property type="term" value="F:ATP hydrolysis activity"/>
    <property type="evidence" value="ECO:0007669"/>
    <property type="project" value="RHEA"/>
</dbReference>
<feature type="compositionally biased region" description="Basic and acidic residues" evidence="4">
    <location>
        <begin position="1"/>
        <end position="12"/>
    </location>
</feature>
<dbReference type="InterPro" id="IPR025476">
    <property type="entry name" value="Helitron_helicase-like"/>
</dbReference>
<dbReference type="GO" id="GO:0015074">
    <property type="term" value="P:DNA integration"/>
    <property type="evidence" value="ECO:0007669"/>
    <property type="project" value="InterPro"/>
</dbReference>
<dbReference type="InterPro" id="IPR001584">
    <property type="entry name" value="Integrase_cat-core"/>
</dbReference>
<dbReference type="GO" id="GO:0005634">
    <property type="term" value="C:nucleus"/>
    <property type="evidence" value="ECO:0007669"/>
    <property type="project" value="UniProtKB-ARBA"/>
</dbReference>
<keyword evidence="2" id="KW-0547">Nucleotide-binding</keyword>
<evidence type="ECO:0000259" key="5">
    <source>
        <dbReference type="PROSITE" id="PS50013"/>
    </source>
</evidence>
<evidence type="ECO:0000256" key="1">
    <source>
        <dbReference type="ARBA" id="ARBA00022884"/>
    </source>
</evidence>
<dbReference type="EC" id="5.6.2.3" evidence="2"/>
<dbReference type="FunFam" id="3.30.420.10:FF:000032">
    <property type="entry name" value="Retrovirus-related Pol polyprotein from transposon 297-like Protein"/>
    <property type="match status" value="1"/>
</dbReference>
<proteinExistence type="inferred from homology"/>
<feature type="region of interest" description="Disordered" evidence="4">
    <location>
        <begin position="1"/>
        <end position="107"/>
    </location>
</feature>
<keyword evidence="2" id="KW-0234">DNA repair</keyword>
<evidence type="ECO:0000256" key="3">
    <source>
        <dbReference type="SAM" id="Coils"/>
    </source>
</evidence>
<dbReference type="PANTHER" id="PTHR10492">
    <property type="match status" value="1"/>
</dbReference>
<dbReference type="InterPro" id="IPR010285">
    <property type="entry name" value="DNA_helicase_pif1-like_DEAD"/>
</dbReference>
<dbReference type="InterPro" id="IPR000953">
    <property type="entry name" value="Chromo/chromo_shadow_dom"/>
</dbReference>
<dbReference type="PROSITE" id="PS50013">
    <property type="entry name" value="CHROMO_2"/>
    <property type="match status" value="1"/>
</dbReference>
<evidence type="ECO:0000313" key="7">
    <source>
        <dbReference type="EMBL" id="SGY56844.1"/>
    </source>
</evidence>
<dbReference type="Gene3D" id="2.40.50.40">
    <property type="match status" value="1"/>
</dbReference>
<comment type="catalytic activity">
    <reaction evidence="2">
        <text>ATP + H2O = ADP + phosphate + H(+)</text>
        <dbReference type="Rhea" id="RHEA:13065"/>
        <dbReference type="ChEBI" id="CHEBI:15377"/>
        <dbReference type="ChEBI" id="CHEBI:15378"/>
        <dbReference type="ChEBI" id="CHEBI:30616"/>
        <dbReference type="ChEBI" id="CHEBI:43474"/>
        <dbReference type="ChEBI" id="CHEBI:456216"/>
        <dbReference type="EC" id="5.6.2.3"/>
    </reaction>
</comment>
<dbReference type="InterPro" id="IPR027417">
    <property type="entry name" value="P-loop_NTPase"/>
</dbReference>
<feature type="domain" description="Integrase catalytic" evidence="6">
    <location>
        <begin position="1140"/>
        <end position="1299"/>
    </location>
</feature>
<evidence type="ECO:0000256" key="2">
    <source>
        <dbReference type="RuleBase" id="RU363044"/>
    </source>
</evidence>
<dbReference type="InterPro" id="IPR036397">
    <property type="entry name" value="RNaseH_sf"/>
</dbReference>
<keyword evidence="2" id="KW-0067">ATP-binding</keyword>
<dbReference type="InterPro" id="IPR056924">
    <property type="entry name" value="SH3_Tf2-1"/>
</dbReference>
<accession>A0A2X0N0F9</accession>
<dbReference type="GO" id="GO:0043139">
    <property type="term" value="F:5'-3' DNA helicase activity"/>
    <property type="evidence" value="ECO:0007669"/>
    <property type="project" value="UniProtKB-EC"/>
</dbReference>
<dbReference type="SMART" id="SM00298">
    <property type="entry name" value="CHROMO"/>
    <property type="match status" value="1"/>
</dbReference>
<feature type="compositionally biased region" description="Polar residues" evidence="4">
    <location>
        <begin position="458"/>
        <end position="471"/>
    </location>
</feature>